<reference evidence="2 3" key="1">
    <citation type="submission" date="2016-01" db="EMBL/GenBank/DDBJ databases">
        <title>The new phylogeny of the genus Mycobacterium.</title>
        <authorList>
            <person name="Tarcisio F."/>
            <person name="Conor M."/>
            <person name="Antonella G."/>
            <person name="Elisabetta G."/>
            <person name="Giulia F.S."/>
            <person name="Sara T."/>
            <person name="Anna F."/>
            <person name="Clotilde B."/>
            <person name="Roberto B."/>
            <person name="Veronica D.S."/>
            <person name="Fabio R."/>
            <person name="Monica P."/>
            <person name="Olivier J."/>
            <person name="Enrico T."/>
            <person name="Nicola S."/>
        </authorList>
    </citation>
    <scope>NUCLEOTIDE SEQUENCE [LARGE SCALE GENOMIC DNA]</scope>
    <source>
        <strain evidence="2 3">DSM 45166</strain>
    </source>
</reference>
<feature type="transmembrane region" description="Helical" evidence="1">
    <location>
        <begin position="45"/>
        <end position="67"/>
    </location>
</feature>
<keyword evidence="1" id="KW-1133">Transmembrane helix</keyword>
<keyword evidence="3" id="KW-1185">Reference proteome</keyword>
<comment type="caution">
    <text evidence="2">The sequence shown here is derived from an EMBL/GenBank/DDBJ whole genome shotgun (WGS) entry which is preliminary data.</text>
</comment>
<sequence>MGQPVLVSASEQLAVHADHAYLGDGSSHACPEQFATAVLPRSATALATLGAVVAVVAVMGWAAPLMVSAGRGPPRAPASVVTGHDLLTRFCLARR</sequence>
<evidence type="ECO:0000313" key="3">
    <source>
        <dbReference type="Proteomes" id="UP000193487"/>
    </source>
</evidence>
<protein>
    <recommendedName>
        <fullName evidence="4">Lipoprotein LpqS</fullName>
    </recommendedName>
</protein>
<keyword evidence="1" id="KW-0812">Transmembrane</keyword>
<keyword evidence="1" id="KW-0472">Membrane</keyword>
<accession>A0A1X1Y9Z8</accession>
<dbReference type="Proteomes" id="UP000193487">
    <property type="component" value="Unassembled WGS sequence"/>
</dbReference>
<evidence type="ECO:0000313" key="2">
    <source>
        <dbReference type="EMBL" id="ORW07844.1"/>
    </source>
</evidence>
<gene>
    <name evidence="2" type="ORF">AWC14_23780</name>
</gene>
<dbReference type="Pfam" id="PF26327">
    <property type="entry name" value="LpqS"/>
    <property type="match status" value="1"/>
</dbReference>
<organism evidence="2 3">
    <name type="scientific">Mycobacterium kyorinense</name>
    <dbReference type="NCBI Taxonomy" id="487514"/>
    <lineage>
        <taxon>Bacteria</taxon>
        <taxon>Bacillati</taxon>
        <taxon>Actinomycetota</taxon>
        <taxon>Actinomycetes</taxon>
        <taxon>Mycobacteriales</taxon>
        <taxon>Mycobacteriaceae</taxon>
        <taxon>Mycobacterium</taxon>
    </lineage>
</organism>
<proteinExistence type="predicted"/>
<dbReference type="EMBL" id="LQPE01000038">
    <property type="protein sequence ID" value="ORW07844.1"/>
    <property type="molecule type" value="Genomic_DNA"/>
</dbReference>
<evidence type="ECO:0008006" key="4">
    <source>
        <dbReference type="Google" id="ProtNLM"/>
    </source>
</evidence>
<evidence type="ECO:0000256" key="1">
    <source>
        <dbReference type="SAM" id="Phobius"/>
    </source>
</evidence>
<dbReference type="AlphaFoldDB" id="A0A1X1Y9Z8"/>
<dbReference type="InterPro" id="IPR058714">
    <property type="entry name" value="LpqS"/>
</dbReference>
<name>A0A1X1Y9Z8_9MYCO</name>